<evidence type="ECO:0000313" key="2">
    <source>
        <dbReference type="EMBL" id="WQD36822.1"/>
    </source>
</evidence>
<keyword evidence="3" id="KW-1185">Reference proteome</keyword>
<keyword evidence="1" id="KW-0472">Membrane</keyword>
<protein>
    <submittedName>
        <fullName evidence="2">Uncharacterized protein</fullName>
    </submittedName>
</protein>
<keyword evidence="1" id="KW-1133">Transmembrane helix</keyword>
<feature type="transmembrane region" description="Helical" evidence="1">
    <location>
        <begin position="37"/>
        <end position="56"/>
    </location>
</feature>
<reference evidence="2 3" key="1">
    <citation type="submission" date="2023-12" db="EMBL/GenBank/DDBJ databases">
        <title>Genome sequencing and assembly of bacterial species from a model synthetic community.</title>
        <authorList>
            <person name="Hogle S.L."/>
        </authorList>
    </citation>
    <scope>NUCLEOTIDE SEQUENCE [LARGE SCALE GENOMIC DNA]</scope>
    <source>
        <strain evidence="2 3">HAMBI_3031</strain>
    </source>
</reference>
<dbReference type="Proteomes" id="UP001325680">
    <property type="component" value="Chromosome"/>
</dbReference>
<gene>
    <name evidence="2" type="ORF">U0035_14210</name>
</gene>
<evidence type="ECO:0000313" key="3">
    <source>
        <dbReference type="Proteomes" id="UP001325680"/>
    </source>
</evidence>
<name>A0ABZ0W2X6_9BACT</name>
<sequence length="59" mass="6754">MSLLYLLLAPLVFFVLHKRISWVVLDVKTRNQSRLKADILFLALCLVVIALLVYVIELG</sequence>
<evidence type="ECO:0000256" key="1">
    <source>
        <dbReference type="SAM" id="Phobius"/>
    </source>
</evidence>
<dbReference type="RefSeq" id="WP_114790427.1">
    <property type="nucleotide sequence ID" value="NZ_CP139960.1"/>
</dbReference>
<organism evidence="2 3">
    <name type="scientific">Niabella yanshanensis</name>
    <dbReference type="NCBI Taxonomy" id="577386"/>
    <lineage>
        <taxon>Bacteria</taxon>
        <taxon>Pseudomonadati</taxon>
        <taxon>Bacteroidota</taxon>
        <taxon>Chitinophagia</taxon>
        <taxon>Chitinophagales</taxon>
        <taxon>Chitinophagaceae</taxon>
        <taxon>Niabella</taxon>
    </lineage>
</organism>
<proteinExistence type="predicted"/>
<accession>A0ABZ0W2X6</accession>
<dbReference type="EMBL" id="CP139960">
    <property type="protein sequence ID" value="WQD36822.1"/>
    <property type="molecule type" value="Genomic_DNA"/>
</dbReference>
<keyword evidence="1" id="KW-0812">Transmembrane</keyword>